<dbReference type="InterPro" id="IPR000891">
    <property type="entry name" value="PYR_CT"/>
</dbReference>
<dbReference type="Pfam" id="PF00682">
    <property type="entry name" value="HMGL-like"/>
    <property type="match status" value="1"/>
</dbReference>
<dbReference type="PANTHER" id="PTHR43778:SF2">
    <property type="entry name" value="PYRUVATE CARBOXYLASE, MITOCHONDRIAL"/>
    <property type="match status" value="1"/>
</dbReference>
<comment type="caution">
    <text evidence="2">The sequence shown here is derived from an EMBL/GenBank/DDBJ whole genome shotgun (WGS) entry which is preliminary data.</text>
</comment>
<keyword evidence="2" id="KW-0670">Pyruvate</keyword>
<dbReference type="SUPFAM" id="SSF89000">
    <property type="entry name" value="post-HMGL domain-like"/>
    <property type="match status" value="1"/>
</dbReference>
<dbReference type="RefSeq" id="WP_051518584.1">
    <property type="nucleotide sequence ID" value="NZ_AWQS01000123.1"/>
</dbReference>
<dbReference type="InterPro" id="IPR055268">
    <property type="entry name" value="PCB-like"/>
</dbReference>
<dbReference type="GO" id="GO:0006094">
    <property type="term" value="P:gluconeogenesis"/>
    <property type="evidence" value="ECO:0007669"/>
    <property type="project" value="TreeGrafter"/>
</dbReference>
<feature type="domain" description="Pyruvate carboxyltransferase" evidence="1">
    <location>
        <begin position="6"/>
        <end position="264"/>
    </location>
</feature>
<dbReference type="PROSITE" id="PS50991">
    <property type="entry name" value="PYR_CT"/>
    <property type="match status" value="1"/>
</dbReference>
<dbReference type="GO" id="GO:0004736">
    <property type="term" value="F:pyruvate carboxylase activity"/>
    <property type="evidence" value="ECO:0007669"/>
    <property type="project" value="TreeGrafter"/>
</dbReference>
<organism evidence="2 3">
    <name type="scientific">Intrasporangium chromatireducens Q5-1</name>
    <dbReference type="NCBI Taxonomy" id="584657"/>
    <lineage>
        <taxon>Bacteria</taxon>
        <taxon>Bacillati</taxon>
        <taxon>Actinomycetota</taxon>
        <taxon>Actinomycetes</taxon>
        <taxon>Micrococcales</taxon>
        <taxon>Intrasporangiaceae</taxon>
        <taxon>Intrasporangium</taxon>
    </lineage>
</organism>
<gene>
    <name evidence="2" type="ORF">N864_05370</name>
</gene>
<dbReference type="PANTHER" id="PTHR43778">
    <property type="entry name" value="PYRUVATE CARBOXYLASE"/>
    <property type="match status" value="1"/>
</dbReference>
<dbReference type="SUPFAM" id="SSF51569">
    <property type="entry name" value="Aldolase"/>
    <property type="match status" value="1"/>
</dbReference>
<dbReference type="InterPro" id="IPR003379">
    <property type="entry name" value="Carboxylase_cons_dom"/>
</dbReference>
<name>W9GGW0_9MICO</name>
<protein>
    <submittedName>
        <fullName evidence="2">Pyruvate carboxylase</fullName>
    </submittedName>
</protein>
<proteinExistence type="predicted"/>
<dbReference type="AlphaFoldDB" id="W9GGW0"/>
<dbReference type="InterPro" id="IPR013785">
    <property type="entry name" value="Aldolase_TIM"/>
</dbReference>
<reference evidence="3" key="1">
    <citation type="submission" date="2013-08" db="EMBL/GenBank/DDBJ databases">
        <title>Intrasporangium oryzae NRRL B-24470.</title>
        <authorList>
            <person name="Liu H."/>
            <person name="Wang G."/>
        </authorList>
    </citation>
    <scope>NUCLEOTIDE SEQUENCE [LARGE SCALE GENOMIC DNA]</scope>
    <source>
        <strain evidence="3">Q5-1</strain>
    </source>
</reference>
<evidence type="ECO:0000259" key="1">
    <source>
        <dbReference type="PROSITE" id="PS50991"/>
    </source>
</evidence>
<dbReference type="Pfam" id="PF02436">
    <property type="entry name" value="PYC_OADA"/>
    <property type="match status" value="1"/>
</dbReference>
<dbReference type="Proteomes" id="UP000019494">
    <property type="component" value="Unassembled WGS sequence"/>
</dbReference>
<evidence type="ECO:0000313" key="2">
    <source>
        <dbReference type="EMBL" id="EWT05320.1"/>
    </source>
</evidence>
<dbReference type="Gene3D" id="3.20.20.70">
    <property type="entry name" value="Aldolase class I"/>
    <property type="match status" value="1"/>
</dbReference>
<dbReference type="EMBL" id="AWQS01000123">
    <property type="protein sequence ID" value="EWT05320.1"/>
    <property type="molecule type" value="Genomic_DNA"/>
</dbReference>
<keyword evidence="3" id="KW-1185">Reference proteome</keyword>
<dbReference type="OrthoDB" id="9760256at2"/>
<sequence>MSNNTVEFVDQTIRDGQQSLWGMRMTQAQMMPVLPWLDGAGYRIVDFTGGAMFKVQTKNLKRDPWAMTRDVTSAMLTPMRAAVRTDGVLMGPAPDALMDLWTERLVANGIRSFWVFDVLLHEERFSRIVHLAKSLGVEVVGAIMFTDSPVHTDDYYADLARRISELPVDAIYLEDTAGVLTPDRARTLVPAVQRGGGLPIEAHFHNTTGLAPMCYVEALRAGVRTLHTAVPPMADRGSLPSVTTMMRLVGQLGLEHNVDTAHLEPVLDWLTYVGEREGFELGGPTEYDLDVYQHQIPGGMMGTLKAQLAEVGLLDRLEEILDETAVVRRELGYPGMATPLSQFAGIQAVLNLLTGERYNKVPTEVIRYVCGYYGKPVGEIDANVLDRVMDQPLARAGTGDRIAQPTLTELRAAHGNVSDDELILRATMSAEEVEEMRRSSVELSYPAPLSRLVRTLMNSGDGGSHASCRSNNAAAWLSAVAPAY</sequence>
<evidence type="ECO:0000313" key="3">
    <source>
        <dbReference type="Proteomes" id="UP000019494"/>
    </source>
</evidence>
<dbReference type="PATRIC" id="fig|584657.3.peg.2788"/>
<dbReference type="GO" id="GO:0005737">
    <property type="term" value="C:cytoplasm"/>
    <property type="evidence" value="ECO:0007669"/>
    <property type="project" value="TreeGrafter"/>
</dbReference>
<accession>W9GGW0</accession>